<evidence type="ECO:0000256" key="1">
    <source>
        <dbReference type="SAM" id="MobiDB-lite"/>
    </source>
</evidence>
<gene>
    <name evidence="2" type="ORF">PUN28_016817</name>
</gene>
<feature type="region of interest" description="Disordered" evidence="1">
    <location>
        <begin position="32"/>
        <end position="63"/>
    </location>
</feature>
<keyword evidence="3" id="KW-1185">Reference proteome</keyword>
<accession>A0AAW2EQ40</accession>
<dbReference type="Proteomes" id="UP001430953">
    <property type="component" value="Unassembled WGS sequence"/>
</dbReference>
<sequence length="99" mass="11037">MEGFRPLCGDNSSYTRYPENSLDEILEEALSHRGGQRAPFSSARDPWGGPSIRAREKTQHGSRVNIRQIRGELNGGSYFINDASEACINIDVIRRGTAR</sequence>
<reference evidence="2 3" key="1">
    <citation type="submission" date="2023-03" db="EMBL/GenBank/DDBJ databases">
        <title>High recombination rates correlate with genetic variation in Cardiocondyla obscurior ants.</title>
        <authorList>
            <person name="Errbii M."/>
        </authorList>
    </citation>
    <scope>NUCLEOTIDE SEQUENCE [LARGE SCALE GENOMIC DNA]</scope>
    <source>
        <strain evidence="2">Alpha-2009</strain>
        <tissue evidence="2">Whole body</tissue>
    </source>
</reference>
<dbReference type="EMBL" id="JADYXP020000019">
    <property type="protein sequence ID" value="KAL0105423.1"/>
    <property type="molecule type" value="Genomic_DNA"/>
</dbReference>
<organism evidence="2 3">
    <name type="scientific">Cardiocondyla obscurior</name>
    <dbReference type="NCBI Taxonomy" id="286306"/>
    <lineage>
        <taxon>Eukaryota</taxon>
        <taxon>Metazoa</taxon>
        <taxon>Ecdysozoa</taxon>
        <taxon>Arthropoda</taxon>
        <taxon>Hexapoda</taxon>
        <taxon>Insecta</taxon>
        <taxon>Pterygota</taxon>
        <taxon>Neoptera</taxon>
        <taxon>Endopterygota</taxon>
        <taxon>Hymenoptera</taxon>
        <taxon>Apocrita</taxon>
        <taxon>Aculeata</taxon>
        <taxon>Formicoidea</taxon>
        <taxon>Formicidae</taxon>
        <taxon>Myrmicinae</taxon>
        <taxon>Cardiocondyla</taxon>
    </lineage>
</organism>
<evidence type="ECO:0000313" key="3">
    <source>
        <dbReference type="Proteomes" id="UP001430953"/>
    </source>
</evidence>
<name>A0AAW2EQ40_9HYME</name>
<protein>
    <submittedName>
        <fullName evidence="2">Uncharacterized protein</fullName>
    </submittedName>
</protein>
<evidence type="ECO:0000313" key="2">
    <source>
        <dbReference type="EMBL" id="KAL0105423.1"/>
    </source>
</evidence>
<comment type="caution">
    <text evidence="2">The sequence shown here is derived from an EMBL/GenBank/DDBJ whole genome shotgun (WGS) entry which is preliminary data.</text>
</comment>
<dbReference type="AlphaFoldDB" id="A0AAW2EQ40"/>
<proteinExistence type="predicted"/>